<sequence>MDDFAELKTAFDGYHGEVKTLVVGQRKLEADFKKMADHLSKLEVAIARAPAGGVTPAGLKESEEMKAFGSYISFGEQRMPQDEVKSLIVGEDTRGGYLAPSDFVGEVIKGVVQFSPVRQAARVGSTMSKSVILPVRTGAPTAQWVTETQTRPESAPSYGQKEIVVYEASCYVDISQQLVEDAAVDMNSELAFDLAQEFGRLEGAAFVLGDGVNKPAGFMSSSEIGSSVSGTAATIADVNGQANGLINLLYSLAPFYRNRSTWMMNGTTLASVRKLKDGQNNYIWQPALAAGQPETILGRPVVEAVDMPSEGANLYPIAVGDFQTAYRIYDRVSLSLLRDPYSQATSGLIRFHARRRVGGAAVLAEAIKKLKCST</sequence>
<reference evidence="4" key="1">
    <citation type="submission" date="2017-08" db="EMBL/GenBank/DDBJ databases">
        <title>Mesorhizobium wenxinae sp. nov., a novel rhizobial species isolated from root nodules of chickpea (Cicer arietinum L.).</title>
        <authorList>
            <person name="Zhang J."/>
        </authorList>
    </citation>
    <scope>NUCLEOTIDE SEQUENCE [LARGE SCALE GENOMIC DNA]</scope>
    <source>
        <strain evidence="4">USDA 3392</strain>
    </source>
</reference>
<evidence type="ECO:0000313" key="4">
    <source>
        <dbReference type="Proteomes" id="UP000216215"/>
    </source>
</evidence>
<protein>
    <submittedName>
        <fullName evidence="3">Phage major capsid protein</fullName>
    </submittedName>
</protein>
<dbReference type="InterPro" id="IPR054612">
    <property type="entry name" value="Phage_capsid-like_C"/>
</dbReference>
<dbReference type="RefSeq" id="WP_095487210.1">
    <property type="nucleotide sequence ID" value="NZ_CP088151.1"/>
</dbReference>
<dbReference type="Gene3D" id="3.30.2400.10">
    <property type="entry name" value="Major capsid protein gp5"/>
    <property type="match status" value="1"/>
</dbReference>
<evidence type="ECO:0000313" key="3">
    <source>
        <dbReference type="EMBL" id="PAP99491.1"/>
    </source>
</evidence>
<evidence type="ECO:0000256" key="1">
    <source>
        <dbReference type="ARBA" id="ARBA00004328"/>
    </source>
</evidence>
<dbReference type="Proteomes" id="UP000216215">
    <property type="component" value="Unassembled WGS sequence"/>
</dbReference>
<dbReference type="Gene3D" id="3.30.2320.10">
    <property type="entry name" value="hypothetical protein PF0899 domain"/>
    <property type="match status" value="1"/>
</dbReference>
<dbReference type="SUPFAM" id="SSF56563">
    <property type="entry name" value="Major capsid protein gp5"/>
    <property type="match status" value="1"/>
</dbReference>
<dbReference type="AlphaFoldDB" id="A0AB36R3X2"/>
<gene>
    <name evidence="3" type="ORF">CIT25_24140</name>
</gene>
<name>A0AB36R3X2_9HYPH</name>
<evidence type="ECO:0000259" key="2">
    <source>
        <dbReference type="Pfam" id="PF05065"/>
    </source>
</evidence>
<dbReference type="NCBIfam" id="TIGR01554">
    <property type="entry name" value="major_cap_HK97"/>
    <property type="match status" value="1"/>
</dbReference>
<dbReference type="InterPro" id="IPR024455">
    <property type="entry name" value="Phage_capsid"/>
</dbReference>
<dbReference type="EMBL" id="NPKI01000032">
    <property type="protein sequence ID" value="PAP99491.1"/>
    <property type="molecule type" value="Genomic_DNA"/>
</dbReference>
<comment type="caution">
    <text evidence="3">The sequence shown here is derived from an EMBL/GenBank/DDBJ whole genome shotgun (WGS) entry which is preliminary data.</text>
</comment>
<comment type="subcellular location">
    <subcellularLocation>
        <location evidence="1">Virion</location>
    </subcellularLocation>
</comment>
<accession>A0AB36R3X2</accession>
<feature type="domain" description="Phage capsid-like C-terminal" evidence="2">
    <location>
        <begin position="95"/>
        <end position="372"/>
    </location>
</feature>
<proteinExistence type="predicted"/>
<keyword evidence="4" id="KW-1185">Reference proteome</keyword>
<dbReference type="Pfam" id="PF05065">
    <property type="entry name" value="Phage_capsid"/>
    <property type="match status" value="1"/>
</dbReference>
<organism evidence="3 4">
    <name type="scientific">Mesorhizobium mediterraneum</name>
    <dbReference type="NCBI Taxonomy" id="43617"/>
    <lineage>
        <taxon>Bacteria</taxon>
        <taxon>Pseudomonadati</taxon>
        <taxon>Pseudomonadota</taxon>
        <taxon>Alphaproteobacteria</taxon>
        <taxon>Hyphomicrobiales</taxon>
        <taxon>Phyllobacteriaceae</taxon>
        <taxon>Mesorhizobium</taxon>
    </lineage>
</organism>